<dbReference type="SUPFAM" id="SSF47384">
    <property type="entry name" value="Homodimeric domain of signal transducing histidine kinase"/>
    <property type="match status" value="1"/>
</dbReference>
<evidence type="ECO:0000256" key="8">
    <source>
        <dbReference type="SAM" id="Coils"/>
    </source>
</evidence>
<evidence type="ECO:0000256" key="7">
    <source>
        <dbReference type="ARBA" id="ARBA00023012"/>
    </source>
</evidence>
<dbReference type="InterPro" id="IPR003661">
    <property type="entry name" value="HisK_dim/P_dom"/>
</dbReference>
<dbReference type="InterPro" id="IPR036097">
    <property type="entry name" value="HisK_dim/P_sf"/>
</dbReference>
<keyword evidence="7" id="KW-0902">Two-component regulatory system</keyword>
<dbReference type="CDD" id="cd00082">
    <property type="entry name" value="HisKA"/>
    <property type="match status" value="1"/>
</dbReference>
<dbReference type="RefSeq" id="WP_084574646.1">
    <property type="nucleotide sequence ID" value="NZ_CP155572.1"/>
</dbReference>
<dbReference type="InterPro" id="IPR005467">
    <property type="entry name" value="His_kinase_dom"/>
</dbReference>
<evidence type="ECO:0000256" key="2">
    <source>
        <dbReference type="ARBA" id="ARBA00004370"/>
    </source>
</evidence>
<evidence type="ECO:0000256" key="3">
    <source>
        <dbReference type="ARBA" id="ARBA00012438"/>
    </source>
</evidence>
<dbReference type="InterPro" id="IPR050351">
    <property type="entry name" value="BphY/WalK/GraS-like"/>
</dbReference>
<dbReference type="InterPro" id="IPR003594">
    <property type="entry name" value="HATPase_dom"/>
</dbReference>
<dbReference type="GO" id="GO:0000156">
    <property type="term" value="F:phosphorelay response regulator activity"/>
    <property type="evidence" value="ECO:0007669"/>
    <property type="project" value="TreeGrafter"/>
</dbReference>
<dbReference type="FunFam" id="1.10.287.130:FF:000070">
    <property type="entry name" value="Histidine kinase sensor protein"/>
    <property type="match status" value="1"/>
</dbReference>
<name>A0A1W1ZIU2_9FIRM</name>
<dbReference type="EMBL" id="FWXI01000003">
    <property type="protein sequence ID" value="SMC47941.1"/>
    <property type="molecule type" value="Genomic_DNA"/>
</dbReference>
<dbReference type="Gene3D" id="1.10.287.130">
    <property type="match status" value="1"/>
</dbReference>
<dbReference type="PROSITE" id="PS50109">
    <property type="entry name" value="HIS_KIN"/>
    <property type="match status" value="1"/>
</dbReference>
<dbReference type="GO" id="GO:0000155">
    <property type="term" value="F:phosphorelay sensor kinase activity"/>
    <property type="evidence" value="ECO:0007669"/>
    <property type="project" value="InterPro"/>
</dbReference>
<dbReference type="Pfam" id="PF00512">
    <property type="entry name" value="HisKA"/>
    <property type="match status" value="1"/>
</dbReference>
<dbReference type="GO" id="GO:0007234">
    <property type="term" value="P:osmosensory signaling via phosphorelay pathway"/>
    <property type="evidence" value="ECO:0007669"/>
    <property type="project" value="TreeGrafter"/>
</dbReference>
<dbReference type="EC" id="2.7.13.3" evidence="3"/>
<dbReference type="AlphaFoldDB" id="A0A1W1ZIU2"/>
<dbReference type="Gene3D" id="3.30.565.10">
    <property type="entry name" value="Histidine kinase-like ATPase, C-terminal domain"/>
    <property type="match status" value="1"/>
</dbReference>
<dbReference type="OrthoDB" id="9759607at2"/>
<keyword evidence="4" id="KW-0597">Phosphoprotein</keyword>
<evidence type="ECO:0000313" key="11">
    <source>
        <dbReference type="Proteomes" id="UP000192738"/>
    </source>
</evidence>
<dbReference type="FunFam" id="3.30.565.10:FF:000006">
    <property type="entry name" value="Sensor histidine kinase WalK"/>
    <property type="match status" value="1"/>
</dbReference>
<evidence type="ECO:0000256" key="6">
    <source>
        <dbReference type="ARBA" id="ARBA00022777"/>
    </source>
</evidence>
<keyword evidence="5" id="KW-0808">Transferase</keyword>
<keyword evidence="8" id="KW-0175">Coiled coil</keyword>
<dbReference type="PRINTS" id="PR00344">
    <property type="entry name" value="BCTRLSENSOR"/>
</dbReference>
<keyword evidence="6 10" id="KW-0418">Kinase</keyword>
<dbReference type="Pfam" id="PF02518">
    <property type="entry name" value="HATPase_c"/>
    <property type="match status" value="1"/>
</dbReference>
<dbReference type="InterPro" id="IPR036890">
    <property type="entry name" value="HATPase_C_sf"/>
</dbReference>
<evidence type="ECO:0000256" key="5">
    <source>
        <dbReference type="ARBA" id="ARBA00022679"/>
    </source>
</evidence>
<evidence type="ECO:0000313" key="10">
    <source>
        <dbReference type="EMBL" id="SMC47941.1"/>
    </source>
</evidence>
<dbReference type="SMART" id="SM00387">
    <property type="entry name" value="HATPase_c"/>
    <property type="match status" value="1"/>
</dbReference>
<dbReference type="Proteomes" id="UP000192738">
    <property type="component" value="Unassembled WGS sequence"/>
</dbReference>
<reference evidence="10 11" key="1">
    <citation type="submission" date="2017-04" db="EMBL/GenBank/DDBJ databases">
        <authorList>
            <person name="Afonso C.L."/>
            <person name="Miller P.J."/>
            <person name="Scott M.A."/>
            <person name="Spackman E."/>
            <person name="Goraichik I."/>
            <person name="Dimitrov K.M."/>
            <person name="Suarez D.L."/>
            <person name="Swayne D.E."/>
        </authorList>
    </citation>
    <scope>NUCLEOTIDE SEQUENCE [LARGE SCALE GENOMIC DNA]</scope>
    <source>
        <strain evidence="10 11">DSM 5090</strain>
    </source>
</reference>
<sequence length="280" mass="31218">MHYDAAAEELRGKLIGLGEKSIRKSYYPELQRRMDELERLNAELEQRVADRTAQLAAANKELEAFCYSVSHDLRAPLRSIDGFSLAVLEDYGQLLDEEGLGYLNRVRLASQRMAELIDGLLNLSRLTRGDMIKQEVDFSAIAGIVAEELKHRFPDRTVMVIIKPDMKAYGDVGLLRTLLENLLGNAFKFTAKCANAVIEVGSTLDRESGQSVLYVRDNGAGFDMTYADKLFGAFQRLHTVHEFPGNGIGLATVQRIINRHGGKIWADGTVNQGATFFFSI</sequence>
<dbReference type="GO" id="GO:0030295">
    <property type="term" value="F:protein kinase activator activity"/>
    <property type="evidence" value="ECO:0007669"/>
    <property type="project" value="TreeGrafter"/>
</dbReference>
<evidence type="ECO:0000259" key="9">
    <source>
        <dbReference type="PROSITE" id="PS50109"/>
    </source>
</evidence>
<dbReference type="SMART" id="SM00388">
    <property type="entry name" value="HisKA"/>
    <property type="match status" value="1"/>
</dbReference>
<protein>
    <recommendedName>
        <fullName evidence="3">histidine kinase</fullName>
        <ecNumber evidence="3">2.7.13.3</ecNumber>
    </recommendedName>
</protein>
<dbReference type="STRING" id="112901.SAMN04488500_103326"/>
<gene>
    <name evidence="10" type="ORF">SAMN04488500_103326</name>
</gene>
<evidence type="ECO:0000256" key="4">
    <source>
        <dbReference type="ARBA" id="ARBA00022553"/>
    </source>
</evidence>
<keyword evidence="11" id="KW-1185">Reference proteome</keyword>
<organism evidence="10 11">
    <name type="scientific">Sporomusa malonica</name>
    <dbReference type="NCBI Taxonomy" id="112901"/>
    <lineage>
        <taxon>Bacteria</taxon>
        <taxon>Bacillati</taxon>
        <taxon>Bacillota</taxon>
        <taxon>Negativicutes</taxon>
        <taxon>Selenomonadales</taxon>
        <taxon>Sporomusaceae</taxon>
        <taxon>Sporomusa</taxon>
    </lineage>
</organism>
<accession>A0A1W1ZIU2</accession>
<dbReference type="PANTHER" id="PTHR42878">
    <property type="entry name" value="TWO-COMPONENT HISTIDINE KINASE"/>
    <property type="match status" value="1"/>
</dbReference>
<feature type="coiled-coil region" evidence="8">
    <location>
        <begin position="27"/>
        <end position="61"/>
    </location>
</feature>
<comment type="subcellular location">
    <subcellularLocation>
        <location evidence="2">Membrane</location>
    </subcellularLocation>
</comment>
<dbReference type="SUPFAM" id="SSF55874">
    <property type="entry name" value="ATPase domain of HSP90 chaperone/DNA topoisomerase II/histidine kinase"/>
    <property type="match status" value="1"/>
</dbReference>
<evidence type="ECO:0000256" key="1">
    <source>
        <dbReference type="ARBA" id="ARBA00000085"/>
    </source>
</evidence>
<proteinExistence type="predicted"/>
<feature type="domain" description="Histidine kinase" evidence="9">
    <location>
        <begin position="68"/>
        <end position="280"/>
    </location>
</feature>
<dbReference type="PANTHER" id="PTHR42878:SF15">
    <property type="entry name" value="BACTERIOPHYTOCHROME"/>
    <property type="match status" value="1"/>
</dbReference>
<comment type="catalytic activity">
    <reaction evidence="1">
        <text>ATP + protein L-histidine = ADP + protein N-phospho-L-histidine.</text>
        <dbReference type="EC" id="2.7.13.3"/>
    </reaction>
</comment>
<dbReference type="InterPro" id="IPR004358">
    <property type="entry name" value="Sig_transdc_His_kin-like_C"/>
</dbReference>
<dbReference type="GO" id="GO:0016020">
    <property type="term" value="C:membrane"/>
    <property type="evidence" value="ECO:0007669"/>
    <property type="project" value="UniProtKB-SubCell"/>
</dbReference>